<feature type="repeat" description="PPR" evidence="3">
    <location>
        <begin position="180"/>
        <end position="210"/>
    </location>
</feature>
<name>A0AAD3SHE9_NEPGR</name>
<dbReference type="GO" id="GO:0003723">
    <property type="term" value="F:RNA binding"/>
    <property type="evidence" value="ECO:0007669"/>
    <property type="project" value="InterPro"/>
</dbReference>
<dbReference type="GO" id="GO:0009451">
    <property type="term" value="P:RNA modification"/>
    <property type="evidence" value="ECO:0007669"/>
    <property type="project" value="InterPro"/>
</dbReference>
<evidence type="ECO:0008006" key="6">
    <source>
        <dbReference type="Google" id="ProtNLM"/>
    </source>
</evidence>
<dbReference type="InterPro" id="IPR046960">
    <property type="entry name" value="PPR_At4g14850-like_plant"/>
</dbReference>
<dbReference type="FunFam" id="1.25.40.10:FF:000184">
    <property type="entry name" value="Pentatricopeptide repeat-containing protein, chloroplastic"/>
    <property type="match status" value="1"/>
</dbReference>
<dbReference type="NCBIfam" id="TIGR00756">
    <property type="entry name" value="PPR"/>
    <property type="match status" value="4"/>
</dbReference>
<dbReference type="PROSITE" id="PS51375">
    <property type="entry name" value="PPR"/>
    <property type="match status" value="4"/>
</dbReference>
<evidence type="ECO:0000313" key="4">
    <source>
        <dbReference type="EMBL" id="GMH11358.1"/>
    </source>
</evidence>
<dbReference type="AlphaFoldDB" id="A0AAD3SHE9"/>
<feature type="repeat" description="PPR" evidence="3">
    <location>
        <begin position="343"/>
        <end position="377"/>
    </location>
</feature>
<proteinExistence type="inferred from homology"/>
<dbReference type="Pfam" id="PF12854">
    <property type="entry name" value="PPR_1"/>
    <property type="match status" value="1"/>
</dbReference>
<evidence type="ECO:0000313" key="5">
    <source>
        <dbReference type="Proteomes" id="UP001279734"/>
    </source>
</evidence>
<dbReference type="Pfam" id="PF20431">
    <property type="entry name" value="E_motif"/>
    <property type="match status" value="1"/>
</dbReference>
<reference evidence="4" key="1">
    <citation type="submission" date="2023-05" db="EMBL/GenBank/DDBJ databases">
        <title>Nepenthes gracilis genome sequencing.</title>
        <authorList>
            <person name="Fukushima K."/>
        </authorList>
    </citation>
    <scope>NUCLEOTIDE SEQUENCE</scope>
    <source>
        <strain evidence="4">SING2019-196</strain>
    </source>
</reference>
<dbReference type="InterPro" id="IPR011990">
    <property type="entry name" value="TPR-like_helical_dom_sf"/>
</dbReference>
<dbReference type="Pfam" id="PF13041">
    <property type="entry name" value="PPR_2"/>
    <property type="match status" value="3"/>
</dbReference>
<dbReference type="PANTHER" id="PTHR47926:SF391">
    <property type="entry name" value="TETRATRICOPEPTIDE-LIKE HELICAL DOMAIN SUPERFAMILY"/>
    <property type="match status" value="1"/>
</dbReference>
<dbReference type="Gene3D" id="1.25.40.10">
    <property type="entry name" value="Tetratricopeptide repeat domain"/>
    <property type="match status" value="4"/>
</dbReference>
<dbReference type="Pfam" id="PF01535">
    <property type="entry name" value="PPR"/>
    <property type="match status" value="3"/>
</dbReference>
<comment type="caution">
    <text evidence="4">The sequence shown here is derived from an EMBL/GenBank/DDBJ whole genome shotgun (WGS) entry which is preliminary data.</text>
</comment>
<gene>
    <name evidence="4" type="ORF">Nepgr_013199</name>
</gene>
<keyword evidence="5" id="KW-1185">Reference proteome</keyword>
<dbReference type="InterPro" id="IPR046848">
    <property type="entry name" value="E_motif"/>
</dbReference>
<dbReference type="FunFam" id="1.25.40.10:FF:000333">
    <property type="entry name" value="Pentatricopeptide repeat-containing protein"/>
    <property type="match status" value="1"/>
</dbReference>
<dbReference type="InterPro" id="IPR002885">
    <property type="entry name" value="PPR_rpt"/>
</dbReference>
<keyword evidence="2" id="KW-0677">Repeat</keyword>
<dbReference type="EMBL" id="BSYO01000011">
    <property type="protein sequence ID" value="GMH11358.1"/>
    <property type="molecule type" value="Genomic_DNA"/>
</dbReference>
<dbReference type="Proteomes" id="UP001279734">
    <property type="component" value="Unassembled WGS sequence"/>
</dbReference>
<accession>A0AAD3SHE9</accession>
<organism evidence="4 5">
    <name type="scientific">Nepenthes gracilis</name>
    <name type="common">Slender pitcher plant</name>
    <dbReference type="NCBI Taxonomy" id="150966"/>
    <lineage>
        <taxon>Eukaryota</taxon>
        <taxon>Viridiplantae</taxon>
        <taxon>Streptophyta</taxon>
        <taxon>Embryophyta</taxon>
        <taxon>Tracheophyta</taxon>
        <taxon>Spermatophyta</taxon>
        <taxon>Magnoliopsida</taxon>
        <taxon>eudicotyledons</taxon>
        <taxon>Gunneridae</taxon>
        <taxon>Pentapetalae</taxon>
        <taxon>Caryophyllales</taxon>
        <taxon>Nepenthaceae</taxon>
        <taxon>Nepenthes</taxon>
    </lineage>
</organism>
<sequence length="575" mass="64766">MSLLRQIPAVKFKYSNSCILSTIELCNSTVKIEQIHAHLITTSRIRDTFIATKLVEFCAVLGRNFDYAHRIFEQIGNPNSYSWTAMMRGFSEARNPEKVIQFYGIMRSKGVKENRFTFLFVIKAYALKQRYSEGKIVHGKVSKLGFDFDAFISNALIHFYSKCEDISSACKLFDEMPTKSVVNWNTLIAACFNRGDIENGRKLFDKMPETNIESWNAVIAGYCKLGHVDAARSLFDKMEERDLVSWASMISGYVHSGAPMEALKLFKEMQFVGTKPDTVTITIALSACAQIGSLDMGKWIHAYVNRFKLSNDVYLGTAIVDMYAKCGCIDIAMQLFHEMPNKNICSWNAILSSLSFHGHGFATLDLFRQMESTGLAPNDVTFVAVLSACSHTGAVNEGLRQFDRMLRDFNIMPNIEHYGCMVDILARGGLIEEAKELIKSMPMEPNIVIWGSLMNACKIHGYTEIGDNMEVYVCNLASDNVGCCVLLSNIYATRSEWKIVQKLRKTIRGAGFENKIPGCSSIEVNSVVHEFFVEDRSNSKWVEMNEAIEGLRTHMETEGSSLLNPSLHRRNTSIE</sequence>
<dbReference type="FunFam" id="1.25.40.10:FF:000470">
    <property type="entry name" value="Pentatricopeptide repeat-containing protein At5g66520"/>
    <property type="match status" value="1"/>
</dbReference>
<dbReference type="PANTHER" id="PTHR47926">
    <property type="entry name" value="PENTATRICOPEPTIDE REPEAT-CONTAINING PROTEIN"/>
    <property type="match status" value="1"/>
</dbReference>
<protein>
    <recommendedName>
        <fullName evidence="6">Pentatricopeptide repeat-containing protein</fullName>
    </recommendedName>
</protein>
<comment type="similarity">
    <text evidence="1">Belongs to the PPR family. PCMP-H subfamily.</text>
</comment>
<evidence type="ECO:0000256" key="1">
    <source>
        <dbReference type="ARBA" id="ARBA00006643"/>
    </source>
</evidence>
<evidence type="ECO:0000256" key="3">
    <source>
        <dbReference type="PROSITE-ProRule" id="PRU00708"/>
    </source>
</evidence>
<feature type="repeat" description="PPR" evidence="3">
    <location>
        <begin position="211"/>
        <end position="245"/>
    </location>
</feature>
<feature type="repeat" description="PPR" evidence="3">
    <location>
        <begin position="79"/>
        <end position="113"/>
    </location>
</feature>
<dbReference type="SUPFAM" id="SSF48452">
    <property type="entry name" value="TPR-like"/>
    <property type="match status" value="1"/>
</dbReference>
<evidence type="ECO:0000256" key="2">
    <source>
        <dbReference type="ARBA" id="ARBA00022737"/>
    </source>
</evidence>